<dbReference type="SUPFAM" id="SSF54690">
    <property type="entry name" value="Molybdopterin synthase subunit MoaE"/>
    <property type="match status" value="1"/>
</dbReference>
<dbReference type="EMBL" id="BMAC01000309">
    <property type="protein sequence ID" value="GFP93318.1"/>
    <property type="molecule type" value="Genomic_DNA"/>
</dbReference>
<keyword evidence="2" id="KW-1185">Reference proteome</keyword>
<evidence type="ECO:0000313" key="2">
    <source>
        <dbReference type="Proteomes" id="UP000653305"/>
    </source>
</evidence>
<protein>
    <submittedName>
        <fullName evidence="1">Molybdopterin synthase catalytic subunit</fullName>
    </submittedName>
</protein>
<dbReference type="InterPro" id="IPR036563">
    <property type="entry name" value="MoaE_sf"/>
</dbReference>
<dbReference type="OrthoDB" id="5531344at2759"/>
<reference evidence="1" key="1">
    <citation type="submission" date="2020-07" db="EMBL/GenBank/DDBJ databases">
        <title>Ethylene signaling mediates host invasion by parasitic plants.</title>
        <authorList>
            <person name="Yoshida S."/>
        </authorList>
    </citation>
    <scope>NUCLEOTIDE SEQUENCE</scope>
    <source>
        <strain evidence="1">Okayama</strain>
    </source>
</reference>
<dbReference type="Pfam" id="PF02391">
    <property type="entry name" value="MoaE"/>
    <property type="match status" value="1"/>
</dbReference>
<evidence type="ECO:0000313" key="1">
    <source>
        <dbReference type="EMBL" id="GFP93318.1"/>
    </source>
</evidence>
<gene>
    <name evidence="1" type="ORF">PHJA_001476200</name>
</gene>
<dbReference type="InterPro" id="IPR003448">
    <property type="entry name" value="Mopterin_biosynth_MoaE"/>
</dbReference>
<proteinExistence type="predicted"/>
<name>A0A830C8F9_9LAMI</name>
<dbReference type="Gene3D" id="3.90.1170.40">
    <property type="entry name" value="Molybdopterin biosynthesis MoaE subunit"/>
    <property type="match status" value="1"/>
</dbReference>
<comment type="caution">
    <text evidence="1">The sequence shown here is derived from an EMBL/GenBank/DDBJ whole genome shotgun (WGS) entry which is preliminary data.</text>
</comment>
<dbReference type="Proteomes" id="UP000653305">
    <property type="component" value="Unassembled WGS sequence"/>
</dbReference>
<dbReference type="PANTHER" id="PTHR23404">
    <property type="entry name" value="MOLYBDOPTERIN SYNTHASE RELATED"/>
    <property type="match status" value="1"/>
</dbReference>
<dbReference type="AlphaFoldDB" id="A0A830C8F9"/>
<dbReference type="GO" id="GO:0006777">
    <property type="term" value="P:Mo-molybdopterin cofactor biosynthetic process"/>
    <property type="evidence" value="ECO:0007669"/>
    <property type="project" value="InterPro"/>
</dbReference>
<sequence>MNYVQSPYCGAIATFADTTRVTFDGKGILELRYEAYVPMSMHCIESICSSARSSWSLNAIVVATSWARSRSGRRACSSRILILTGPMRWTLVNSFMTRLRRRSRYGRRKFIRTGRFGRRIRSSWRGETGLGSPAWIMFLHNYNC</sequence>
<organism evidence="1 2">
    <name type="scientific">Phtheirospermum japonicum</name>
    <dbReference type="NCBI Taxonomy" id="374723"/>
    <lineage>
        <taxon>Eukaryota</taxon>
        <taxon>Viridiplantae</taxon>
        <taxon>Streptophyta</taxon>
        <taxon>Embryophyta</taxon>
        <taxon>Tracheophyta</taxon>
        <taxon>Spermatophyta</taxon>
        <taxon>Magnoliopsida</taxon>
        <taxon>eudicotyledons</taxon>
        <taxon>Gunneridae</taxon>
        <taxon>Pentapetalae</taxon>
        <taxon>asterids</taxon>
        <taxon>lamiids</taxon>
        <taxon>Lamiales</taxon>
        <taxon>Orobanchaceae</taxon>
        <taxon>Orobanchaceae incertae sedis</taxon>
        <taxon>Phtheirospermum</taxon>
    </lineage>
</organism>
<accession>A0A830C8F9</accession>